<dbReference type="InterPro" id="IPR021967">
    <property type="entry name" value="Nup98_C"/>
</dbReference>
<feature type="region of interest" description="Disordered" evidence="1">
    <location>
        <begin position="1"/>
        <end position="20"/>
    </location>
</feature>
<protein>
    <recommendedName>
        <fullName evidence="2">Nuclear pore complex protein NUP96 C-terminal domain-containing protein</fullName>
    </recommendedName>
</protein>
<feature type="compositionally biased region" description="Acidic residues" evidence="1">
    <location>
        <begin position="1"/>
        <end position="13"/>
    </location>
</feature>
<dbReference type="VEuPathDB" id="FungiDB:BD410DRAFT_881649"/>
<organism evidence="3 4">
    <name type="scientific">Rickenella mellea</name>
    <dbReference type="NCBI Taxonomy" id="50990"/>
    <lineage>
        <taxon>Eukaryota</taxon>
        <taxon>Fungi</taxon>
        <taxon>Dikarya</taxon>
        <taxon>Basidiomycota</taxon>
        <taxon>Agaricomycotina</taxon>
        <taxon>Agaricomycetes</taxon>
        <taxon>Hymenochaetales</taxon>
        <taxon>Rickenellaceae</taxon>
        <taxon>Rickenella</taxon>
    </lineage>
</organism>
<keyword evidence="4" id="KW-1185">Reference proteome</keyword>
<dbReference type="AlphaFoldDB" id="A0A4Y7QGQ4"/>
<evidence type="ECO:0000313" key="3">
    <source>
        <dbReference type="EMBL" id="TDL26378.1"/>
    </source>
</evidence>
<dbReference type="OrthoDB" id="3797628at2759"/>
<gene>
    <name evidence="3" type="ORF">BD410DRAFT_881649</name>
</gene>
<dbReference type="Pfam" id="PF12110">
    <property type="entry name" value="Nup96"/>
    <property type="match status" value="1"/>
</dbReference>
<proteinExistence type="predicted"/>
<dbReference type="STRING" id="50990.A0A4Y7QGQ4"/>
<reference evidence="3 4" key="1">
    <citation type="submission" date="2018-06" db="EMBL/GenBank/DDBJ databases">
        <title>A transcriptomic atlas of mushroom development highlights an independent origin of complex multicellularity.</title>
        <authorList>
            <consortium name="DOE Joint Genome Institute"/>
            <person name="Krizsan K."/>
            <person name="Almasi E."/>
            <person name="Merenyi Z."/>
            <person name="Sahu N."/>
            <person name="Viragh M."/>
            <person name="Koszo T."/>
            <person name="Mondo S."/>
            <person name="Kiss B."/>
            <person name="Balint B."/>
            <person name="Kues U."/>
            <person name="Barry K."/>
            <person name="Hegedus J.C."/>
            <person name="Henrissat B."/>
            <person name="Johnson J."/>
            <person name="Lipzen A."/>
            <person name="Ohm R."/>
            <person name="Nagy I."/>
            <person name="Pangilinan J."/>
            <person name="Yan J."/>
            <person name="Xiong Y."/>
            <person name="Grigoriev I.V."/>
            <person name="Hibbett D.S."/>
            <person name="Nagy L.G."/>
        </authorList>
    </citation>
    <scope>NUCLEOTIDE SEQUENCE [LARGE SCALE GENOMIC DNA]</scope>
    <source>
        <strain evidence="3 4">SZMC22713</strain>
    </source>
</reference>
<accession>A0A4Y7QGQ4</accession>
<evidence type="ECO:0000313" key="4">
    <source>
        <dbReference type="Proteomes" id="UP000294933"/>
    </source>
</evidence>
<evidence type="ECO:0000259" key="2">
    <source>
        <dbReference type="Pfam" id="PF12110"/>
    </source>
</evidence>
<dbReference type="Gene3D" id="1.25.40.690">
    <property type="match status" value="1"/>
</dbReference>
<sequence>MHLSDLENDEELENQPIPWPQQLNLEPHRVHVMQTSLFRMTELASTQLKQPPTQLKHPRSTEALPQPKDIPIRRSFAQPRVHAPSRKYVRVASSDSIAASHEGSLLDAGLSFGRSFRVGWGPGGRLAHVGSLSSVNASTSESANSSLVRVTSIELSNTESSPPPDLLSHLLANTPITPASTDNHGIPYITHNRRLTFSSFSSLFETSDTSHVALLFHLGHALFDPLDLQLGANVNADIRHRVLSLRRSDALSSWLTRAVASKVESDIKSNTSADPARVAFLHMTGNQIEKAVEELTNCGDIRLATLVAQAPGDDEFRADIASQLRIWRDEKVDAFMSADIRKVYAILAGDVDVLEGSTHKEDVEIAKGLDWLRVFGLQLWFASFLDTPLQESFEVYEQQFQDNAGRIPRPAPWYIDNSHREETTVTDSLFSLMKLALSPSTTLESTLVPLGYGPNPRDYKLPWFIYVLLSRCMRVRDFTDREAISSRDDSESESDKEEDGYSATSDALTANFAAQLEQGGHIQEAAFVLLFLEEDLGRQRAIKELLTRCAPQLDEWNTAGLHGSLKIPREWISEAKAVHAFYEGNIYEAYELYVDAGAHQSAHDIAITYLAPEAILHDHLELLRNLFQVLDKTKISNWAVGGQVFIDYVHIVSKVPDLRMQIREGDILPDASELLDLDMLTGKIPQLIGVLPDVLREKPGDGGKSIPALSTMLANLVECLDTTKPIKVEIPPGLVDESVRLRHVHAIALDGFLKSIESLA</sequence>
<name>A0A4Y7QGQ4_9AGAM</name>
<dbReference type="Proteomes" id="UP000294933">
    <property type="component" value="Unassembled WGS sequence"/>
</dbReference>
<feature type="domain" description="Nuclear pore complex protein NUP96 C-terminal" evidence="2">
    <location>
        <begin position="279"/>
        <end position="579"/>
    </location>
</feature>
<dbReference type="EMBL" id="ML170161">
    <property type="protein sequence ID" value="TDL26378.1"/>
    <property type="molecule type" value="Genomic_DNA"/>
</dbReference>
<evidence type="ECO:0000256" key="1">
    <source>
        <dbReference type="SAM" id="MobiDB-lite"/>
    </source>
</evidence>
<feature type="region of interest" description="Disordered" evidence="1">
    <location>
        <begin position="47"/>
        <end position="70"/>
    </location>
</feature>